<sequence>MIDQAQPDWGKPHGAKNWADIKLSKHVDLSGVLKVISVYRENGKYWASLPFEVEFNPKPETGKYSAVDVNVGHLNYTAGVINTLPKHLKKIYQRIKFYQKQLAHKRVVNS</sequence>
<keyword evidence="2" id="KW-1185">Reference proteome</keyword>
<dbReference type="Proteomes" id="UP000563523">
    <property type="component" value="Unassembled WGS sequence"/>
</dbReference>
<gene>
    <name evidence="1" type="ORF">HU830_05550</name>
</gene>
<evidence type="ECO:0000313" key="2">
    <source>
        <dbReference type="Proteomes" id="UP000563523"/>
    </source>
</evidence>
<dbReference type="AlphaFoldDB" id="A0A850RBD3"/>
<proteinExistence type="predicted"/>
<name>A0A850RBD3_9LACO</name>
<reference evidence="1 2" key="1">
    <citation type="submission" date="2020-06" db="EMBL/GenBank/DDBJ databases">
        <authorList>
            <person name="Kang J."/>
        </authorList>
    </citation>
    <scope>NUCLEOTIDE SEQUENCE [LARGE SCALE GENOMIC DNA]</scope>
    <source>
        <strain evidence="1 2">DCY120</strain>
    </source>
</reference>
<dbReference type="EMBL" id="JABZEC010000004">
    <property type="protein sequence ID" value="NVY96626.1"/>
    <property type="molecule type" value="Genomic_DNA"/>
</dbReference>
<protein>
    <submittedName>
        <fullName evidence="1">Transposase</fullName>
    </submittedName>
</protein>
<comment type="caution">
    <text evidence="1">The sequence shown here is derived from an EMBL/GenBank/DDBJ whole genome shotgun (WGS) entry which is preliminary data.</text>
</comment>
<organism evidence="1 2">
    <name type="scientific">Bombilactobacillus apium</name>
    <dbReference type="NCBI Taxonomy" id="2675299"/>
    <lineage>
        <taxon>Bacteria</taxon>
        <taxon>Bacillati</taxon>
        <taxon>Bacillota</taxon>
        <taxon>Bacilli</taxon>
        <taxon>Lactobacillales</taxon>
        <taxon>Lactobacillaceae</taxon>
        <taxon>Bombilactobacillus</taxon>
    </lineage>
</organism>
<evidence type="ECO:0000313" key="1">
    <source>
        <dbReference type="EMBL" id="NVY96626.1"/>
    </source>
</evidence>
<accession>A0A850RBD3</accession>